<dbReference type="PANTHER" id="PTHR39594">
    <property type="entry name" value="PROTEIN YCHQ"/>
    <property type="match status" value="1"/>
</dbReference>
<feature type="transmembrane region" description="Helical" evidence="1">
    <location>
        <begin position="104"/>
        <end position="121"/>
    </location>
</feature>
<sequence>MTIAQITVHIHGLAVLLSLIGFVLRGLWMLTDSVRLKARWVKITPHVIDTILLLSGLMAAYLMFWRHGVNPDYVTVMIVGLIVYIVLGLFALKLGKTKAVRGSAWVAAIVLYLYIAAAGGMKTATPFMSAPATTPAVQTGVQG</sequence>
<dbReference type="RefSeq" id="WP_066100062.1">
    <property type="nucleotide sequence ID" value="NZ_CP016027.1"/>
</dbReference>
<dbReference type="STRING" id="1860122.A9404_08175"/>
<keyword evidence="1" id="KW-0812">Transmembrane</keyword>
<dbReference type="Pfam" id="PF04247">
    <property type="entry name" value="SirB"/>
    <property type="match status" value="1"/>
</dbReference>
<evidence type="ECO:0000256" key="1">
    <source>
        <dbReference type="SAM" id="Phobius"/>
    </source>
</evidence>
<dbReference type="GO" id="GO:0005886">
    <property type="term" value="C:plasma membrane"/>
    <property type="evidence" value="ECO:0007669"/>
    <property type="project" value="TreeGrafter"/>
</dbReference>
<feature type="transmembrane region" description="Helical" evidence="1">
    <location>
        <begin position="73"/>
        <end position="92"/>
    </location>
</feature>
<feature type="transmembrane region" description="Helical" evidence="1">
    <location>
        <begin position="47"/>
        <end position="67"/>
    </location>
</feature>
<dbReference type="KEGG" id="haz:A9404_08175"/>
<keyword evidence="1" id="KW-0472">Membrane</keyword>
<accession>A0A191ZHK1</accession>
<dbReference type="OrthoDB" id="5588650at2"/>
<evidence type="ECO:0000313" key="2">
    <source>
        <dbReference type="EMBL" id="ANJ67359.1"/>
    </source>
</evidence>
<dbReference type="AlphaFoldDB" id="A0A191ZHK1"/>
<keyword evidence="1" id="KW-1133">Transmembrane helix</keyword>
<dbReference type="InterPro" id="IPR007360">
    <property type="entry name" value="SirB"/>
</dbReference>
<feature type="transmembrane region" description="Helical" evidence="1">
    <location>
        <begin position="6"/>
        <end position="27"/>
    </location>
</feature>
<evidence type="ECO:0008006" key="4">
    <source>
        <dbReference type="Google" id="ProtNLM"/>
    </source>
</evidence>
<gene>
    <name evidence="2" type="ORF">A9404_08175</name>
</gene>
<organism evidence="2 3">
    <name type="scientific">Halothiobacillus diazotrophicus</name>
    <dbReference type="NCBI Taxonomy" id="1860122"/>
    <lineage>
        <taxon>Bacteria</taxon>
        <taxon>Pseudomonadati</taxon>
        <taxon>Pseudomonadota</taxon>
        <taxon>Gammaproteobacteria</taxon>
        <taxon>Chromatiales</taxon>
        <taxon>Halothiobacillaceae</taxon>
        <taxon>Halothiobacillus</taxon>
    </lineage>
</organism>
<evidence type="ECO:0000313" key="3">
    <source>
        <dbReference type="Proteomes" id="UP000078596"/>
    </source>
</evidence>
<keyword evidence="3" id="KW-1185">Reference proteome</keyword>
<dbReference type="Proteomes" id="UP000078596">
    <property type="component" value="Chromosome"/>
</dbReference>
<dbReference type="PANTHER" id="PTHR39594:SF1">
    <property type="entry name" value="PROTEIN YCHQ"/>
    <property type="match status" value="1"/>
</dbReference>
<dbReference type="EMBL" id="CP016027">
    <property type="protein sequence ID" value="ANJ67359.1"/>
    <property type="molecule type" value="Genomic_DNA"/>
</dbReference>
<protein>
    <recommendedName>
        <fullName evidence="4">Regulator SirB</fullName>
    </recommendedName>
</protein>
<proteinExistence type="predicted"/>
<reference evidence="2 3" key="1">
    <citation type="submission" date="2016-06" db="EMBL/GenBank/DDBJ databases">
        <title>Insight into the functional genes involving in sulfur oxidation in Pearl River water.</title>
        <authorList>
            <person name="Luo J."/>
            <person name="Tan X."/>
            <person name="Lin W."/>
        </authorList>
    </citation>
    <scope>NUCLEOTIDE SEQUENCE [LARGE SCALE GENOMIC DNA]</scope>
    <source>
        <strain evidence="2 3">LS2</strain>
    </source>
</reference>
<name>A0A191ZHK1_9GAMM</name>